<evidence type="ECO:0000256" key="3">
    <source>
        <dbReference type="ARBA" id="ARBA00022630"/>
    </source>
</evidence>
<dbReference type="Proteomes" id="UP000215731">
    <property type="component" value="Unassembled WGS sequence"/>
</dbReference>
<dbReference type="FunFam" id="1.20.140.10:FF:000004">
    <property type="entry name" value="Acyl-CoA dehydrogenase FadE25"/>
    <property type="match status" value="1"/>
</dbReference>
<dbReference type="PIRSF" id="PIRSF016578">
    <property type="entry name" value="HsaA"/>
    <property type="match status" value="1"/>
</dbReference>
<evidence type="ECO:0000259" key="8">
    <source>
        <dbReference type="Pfam" id="PF02770"/>
    </source>
</evidence>
<dbReference type="InterPro" id="IPR046373">
    <property type="entry name" value="Acyl-CoA_Oxase/DH_mid-dom_sf"/>
</dbReference>
<evidence type="ECO:0000313" key="14">
    <source>
        <dbReference type="EMBL" id="SNR26938.1"/>
    </source>
</evidence>
<reference evidence="16 17" key="1">
    <citation type="journal article" date="2014" name="Front. Microbiol.">
        <title>Population and genomic analysis of the genus Halorubrum.</title>
        <authorList>
            <person name="Fullmer M.S."/>
            <person name="Soucy S.M."/>
            <person name="Swithers K.S."/>
            <person name="Makkay A.M."/>
            <person name="Wheeler R."/>
            <person name="Ventosa A."/>
            <person name="Gogarten J.P."/>
            <person name="Papke R.T."/>
        </authorList>
    </citation>
    <scope>NUCLEOTIDE SEQUENCE [LARGE SCALE GENOMIC DNA]</scope>
    <source>
        <strain evidence="13 18">G37</strain>
        <strain evidence="12 16">Ga36</strain>
        <strain evidence="11 17">LD3</strain>
    </source>
</reference>
<keyword evidence="4 6" id="KW-0274">FAD</keyword>
<proteinExistence type="inferred from homology"/>
<dbReference type="SUPFAM" id="SSF56645">
    <property type="entry name" value="Acyl-CoA dehydrogenase NM domain-like"/>
    <property type="match status" value="1"/>
</dbReference>
<feature type="domain" description="Acyl-CoA dehydrogenase/oxidase C-terminal" evidence="7">
    <location>
        <begin position="230"/>
        <end position="379"/>
    </location>
</feature>
<evidence type="ECO:0000259" key="7">
    <source>
        <dbReference type="Pfam" id="PF00441"/>
    </source>
</evidence>
<dbReference type="InterPro" id="IPR013786">
    <property type="entry name" value="AcylCoA_DH/ox_N"/>
</dbReference>
<keyword evidence="5 6" id="KW-0560">Oxidoreductase</keyword>
<reference evidence="10 19" key="4">
    <citation type="submission" date="2023-01" db="EMBL/GenBank/DDBJ databases">
        <title>Halorubrum ezzemoulense from Santa Pola, Spain.</title>
        <authorList>
            <person name="Feng Y."/>
            <person name="Louyakis A.S."/>
            <person name="Gogarten J.P."/>
        </authorList>
    </citation>
    <scope>NUCLEOTIDE SEQUENCE [LARGE SCALE GENOMIC DNA]</scope>
    <source>
        <strain evidence="10 19">AMM015</strain>
    </source>
</reference>
<dbReference type="Gene3D" id="1.20.140.10">
    <property type="entry name" value="Butyryl-CoA Dehydrogenase, subunit A, domain 3"/>
    <property type="match status" value="1"/>
</dbReference>
<evidence type="ECO:0000256" key="5">
    <source>
        <dbReference type="ARBA" id="ARBA00023002"/>
    </source>
</evidence>
<dbReference type="PROSITE" id="PS00072">
    <property type="entry name" value="ACYL_COA_DH_1"/>
    <property type="match status" value="1"/>
</dbReference>
<dbReference type="InterPro" id="IPR009100">
    <property type="entry name" value="AcylCoA_DH/oxidase_NM_dom_sf"/>
</dbReference>
<dbReference type="InterPro" id="IPR006089">
    <property type="entry name" value="Acyl-CoA_DH_CS"/>
</dbReference>
<dbReference type="Gene3D" id="2.40.110.10">
    <property type="entry name" value="Butyryl-CoA Dehydrogenase, subunit A, domain 2"/>
    <property type="match status" value="1"/>
</dbReference>
<dbReference type="Proteomes" id="UP000198297">
    <property type="component" value="Unassembled WGS sequence"/>
</dbReference>
<evidence type="ECO:0000256" key="6">
    <source>
        <dbReference type="RuleBase" id="RU362125"/>
    </source>
</evidence>
<dbReference type="GO" id="GO:0003995">
    <property type="term" value="F:acyl-CoA dehydrogenase activity"/>
    <property type="evidence" value="ECO:0007669"/>
    <property type="project" value="InterPro"/>
</dbReference>
<evidence type="ECO:0000313" key="15">
    <source>
        <dbReference type="Proteomes" id="UP000198297"/>
    </source>
</evidence>
<dbReference type="Proteomes" id="UP001210528">
    <property type="component" value="Unassembled WGS sequence"/>
</dbReference>
<dbReference type="PANTHER" id="PTHR43884:SF12">
    <property type="entry name" value="ISOVALERYL-COA DEHYDROGENASE, MITOCHONDRIAL-RELATED"/>
    <property type="match status" value="1"/>
</dbReference>
<reference evidence="14 15" key="3">
    <citation type="submission" date="2017-06" db="EMBL/GenBank/DDBJ databases">
        <authorList>
            <person name="Kim H.J."/>
            <person name="Triplett B.A."/>
        </authorList>
    </citation>
    <scope>NUCLEOTIDE SEQUENCE [LARGE SCALE GENOMIC DNA]</scope>
    <source>
        <strain evidence="14 15">DSM 19316</strain>
    </source>
</reference>
<dbReference type="InterPro" id="IPR006091">
    <property type="entry name" value="Acyl-CoA_Oxase/DH_mid-dom"/>
</dbReference>
<dbReference type="InterPro" id="IPR009075">
    <property type="entry name" value="AcylCo_DH/oxidase_C"/>
</dbReference>
<sequence>MEFTLTEEQRQIRDTVAEFVDEEVVPRAAEIDETDEFPADLVEEMADLGLMGMPFPVEYEGAGLDYHSYAIGLEEISRGSGGLGTVVAAHTSLAGNMLYEFGDEAQKQEYLTALNTAEDIGAFALSEAEAGSDVPAMSTTAERDGDGYVVNGGKLWISNGSVADTVTLFAKTDPDAGRNGISSFVVRPEEDDGFIVEGTEDKLGDKGCPTAELRFDDMWIPEDRLLGEEGDGFVHALKTLNGGRITIAARSVGIARAALNEAKSYAQQREQFDRPISDFQAIQHKLADMDTKARAAELLMHEAADLKMRDEDYIKEAAQAKLYASEIAREVANEGIQIHGGYGYTKDFPAERFYRDAKLSEIYEGTSEVLRNTIAQQLLDE</sequence>
<gene>
    <name evidence="13" type="ORF">DJ78_09705</name>
    <name evidence="12" type="ORF">DJ80_12380</name>
    <name evidence="11" type="ORF">DJ83_13835</name>
    <name evidence="10" type="ORF">PM085_06540</name>
    <name evidence="14" type="ORF">SAMN06266787_101587</name>
</gene>
<dbReference type="OrthoDB" id="275197at2157"/>
<dbReference type="EMBL" id="NHOZ01000121">
    <property type="protein sequence ID" value="OYR61519.1"/>
    <property type="molecule type" value="Genomic_DNA"/>
</dbReference>
<evidence type="ECO:0000313" key="13">
    <source>
        <dbReference type="EMBL" id="OYR70010.1"/>
    </source>
</evidence>
<evidence type="ECO:0000313" key="19">
    <source>
        <dbReference type="Proteomes" id="UP001210528"/>
    </source>
</evidence>
<feature type="domain" description="Acyl-CoA oxidase/dehydrogenase middle" evidence="8">
    <location>
        <begin position="122"/>
        <end position="218"/>
    </location>
</feature>
<comment type="similarity">
    <text evidence="2 6">Belongs to the acyl-CoA dehydrogenase family.</text>
</comment>
<comment type="cofactor">
    <cofactor evidence="1 6">
        <name>FAD</name>
        <dbReference type="ChEBI" id="CHEBI:57692"/>
    </cofactor>
</comment>
<accession>A0A256IR36</accession>
<dbReference type="Proteomes" id="UP000216409">
    <property type="component" value="Unassembled WGS sequence"/>
</dbReference>
<feature type="domain" description="Acyl-CoA dehydrogenase/oxidase N-terminal" evidence="9">
    <location>
        <begin position="6"/>
        <end position="116"/>
    </location>
</feature>
<dbReference type="FunFam" id="2.40.110.10:FF:000009">
    <property type="entry name" value="Acyl-CoA dehydrogenase"/>
    <property type="match status" value="1"/>
</dbReference>
<dbReference type="EMBL" id="NHOW01000160">
    <property type="protein sequence ID" value="OYR59019.1"/>
    <property type="molecule type" value="Genomic_DNA"/>
</dbReference>
<evidence type="ECO:0000313" key="17">
    <source>
        <dbReference type="Proteomes" id="UP000216409"/>
    </source>
</evidence>
<dbReference type="Pfam" id="PF00441">
    <property type="entry name" value="Acyl-CoA_dh_1"/>
    <property type="match status" value="1"/>
</dbReference>
<evidence type="ECO:0000313" key="11">
    <source>
        <dbReference type="EMBL" id="OYR59019.1"/>
    </source>
</evidence>
<dbReference type="EMBL" id="NHPB01000052">
    <property type="protein sequence ID" value="OYR70010.1"/>
    <property type="molecule type" value="Genomic_DNA"/>
</dbReference>
<evidence type="ECO:0000313" key="16">
    <source>
        <dbReference type="Proteomes" id="UP000215731"/>
    </source>
</evidence>
<protein>
    <submittedName>
        <fullName evidence="11">Acyl-CoA dehydrogenase</fullName>
    </submittedName>
</protein>
<dbReference type="Pfam" id="PF02770">
    <property type="entry name" value="Acyl-CoA_dh_M"/>
    <property type="match status" value="1"/>
</dbReference>
<evidence type="ECO:0000256" key="4">
    <source>
        <dbReference type="ARBA" id="ARBA00022827"/>
    </source>
</evidence>
<dbReference type="AlphaFoldDB" id="A0A256IR36"/>
<dbReference type="Proteomes" id="UP000216758">
    <property type="component" value="Unassembled WGS sequence"/>
</dbReference>
<evidence type="ECO:0000259" key="9">
    <source>
        <dbReference type="Pfam" id="PF02771"/>
    </source>
</evidence>
<evidence type="ECO:0000313" key="12">
    <source>
        <dbReference type="EMBL" id="OYR61519.1"/>
    </source>
</evidence>
<evidence type="ECO:0000256" key="2">
    <source>
        <dbReference type="ARBA" id="ARBA00009347"/>
    </source>
</evidence>
<reference evidence="11" key="2">
    <citation type="submission" date="2017-05" db="EMBL/GenBank/DDBJ databases">
        <authorList>
            <person name="Song R."/>
            <person name="Chenine A.L."/>
            <person name="Ruprecht R.M."/>
        </authorList>
    </citation>
    <scope>NUCLEOTIDE SEQUENCE</scope>
    <source>
        <strain evidence="13">G37</strain>
        <strain evidence="12">Ga36</strain>
        <strain evidence="11">LD3</strain>
    </source>
</reference>
<accession>A0A238UY91</accession>
<dbReference type="EMBL" id="JAQLUK010000004">
    <property type="protein sequence ID" value="MDB2291946.1"/>
    <property type="molecule type" value="Genomic_DNA"/>
</dbReference>
<dbReference type="InterPro" id="IPR036250">
    <property type="entry name" value="AcylCo_DH-like_C"/>
</dbReference>
<keyword evidence="3 6" id="KW-0285">Flavoprotein</keyword>
<dbReference type="Pfam" id="PF02771">
    <property type="entry name" value="Acyl-CoA_dh_N"/>
    <property type="match status" value="1"/>
</dbReference>
<evidence type="ECO:0000256" key="1">
    <source>
        <dbReference type="ARBA" id="ARBA00001974"/>
    </source>
</evidence>
<dbReference type="EMBL" id="FZNK01000001">
    <property type="protein sequence ID" value="SNR26938.1"/>
    <property type="molecule type" value="Genomic_DNA"/>
</dbReference>
<dbReference type="RefSeq" id="WP_086215960.1">
    <property type="nucleotide sequence ID" value="NZ_FZNK01000001.1"/>
</dbReference>
<dbReference type="PROSITE" id="PS00073">
    <property type="entry name" value="ACYL_COA_DH_2"/>
    <property type="match status" value="1"/>
</dbReference>
<dbReference type="CDD" id="cd01158">
    <property type="entry name" value="SCAD_SBCAD"/>
    <property type="match status" value="1"/>
</dbReference>
<dbReference type="FunFam" id="1.10.540.10:FF:000002">
    <property type="entry name" value="Acyl-CoA dehydrogenase FadE19"/>
    <property type="match status" value="1"/>
</dbReference>
<evidence type="ECO:0000313" key="10">
    <source>
        <dbReference type="EMBL" id="MDB2291946.1"/>
    </source>
</evidence>
<organism evidence="11 17">
    <name type="scientific">Halorubrum ezzemoulense</name>
    <name type="common">Halorubrum chaoviator</name>
    <dbReference type="NCBI Taxonomy" id="337243"/>
    <lineage>
        <taxon>Archaea</taxon>
        <taxon>Methanobacteriati</taxon>
        <taxon>Methanobacteriota</taxon>
        <taxon>Stenosarchaea group</taxon>
        <taxon>Halobacteria</taxon>
        <taxon>Halobacteriales</taxon>
        <taxon>Haloferacaceae</taxon>
        <taxon>Halorubrum</taxon>
    </lineage>
</organism>
<keyword evidence="19" id="KW-1185">Reference proteome</keyword>
<dbReference type="SUPFAM" id="SSF47203">
    <property type="entry name" value="Acyl-CoA dehydrogenase C-terminal domain-like"/>
    <property type="match status" value="1"/>
</dbReference>
<evidence type="ECO:0000313" key="18">
    <source>
        <dbReference type="Proteomes" id="UP000216758"/>
    </source>
</evidence>
<dbReference type="Gene3D" id="1.10.540.10">
    <property type="entry name" value="Acyl-CoA dehydrogenase/oxidase, N-terminal domain"/>
    <property type="match status" value="1"/>
</dbReference>
<dbReference type="GO" id="GO:0050660">
    <property type="term" value="F:flavin adenine dinucleotide binding"/>
    <property type="evidence" value="ECO:0007669"/>
    <property type="project" value="InterPro"/>
</dbReference>
<name>A0A256IR36_HALEZ</name>
<dbReference type="PANTHER" id="PTHR43884">
    <property type="entry name" value="ACYL-COA DEHYDROGENASE"/>
    <property type="match status" value="1"/>
</dbReference>
<dbReference type="InterPro" id="IPR037069">
    <property type="entry name" value="AcylCoA_DH/ox_N_sf"/>
</dbReference>